<feature type="region of interest" description="Disordered" evidence="1">
    <location>
        <begin position="229"/>
        <end position="270"/>
    </location>
</feature>
<evidence type="ECO:0000313" key="3">
    <source>
        <dbReference type="Proteomes" id="UP000054481"/>
    </source>
</evidence>
<dbReference type="EMBL" id="KQ030540">
    <property type="protein sequence ID" value="KJZ72953.1"/>
    <property type="molecule type" value="Genomic_DNA"/>
</dbReference>
<dbReference type="AlphaFoldDB" id="A0A0F7ZTE1"/>
<proteinExistence type="predicted"/>
<evidence type="ECO:0000256" key="1">
    <source>
        <dbReference type="SAM" id="MobiDB-lite"/>
    </source>
</evidence>
<dbReference type="OrthoDB" id="8062037at2759"/>
<feature type="compositionally biased region" description="Basic and acidic residues" evidence="1">
    <location>
        <begin position="243"/>
        <end position="263"/>
    </location>
</feature>
<accession>A0A0F7ZTE1</accession>
<protein>
    <recommendedName>
        <fullName evidence="4">LIM zinc-binding domain-containing protein</fullName>
    </recommendedName>
</protein>
<evidence type="ECO:0000313" key="2">
    <source>
        <dbReference type="EMBL" id="KJZ72953.1"/>
    </source>
</evidence>
<dbReference type="Proteomes" id="UP000054481">
    <property type="component" value="Unassembled WGS sequence"/>
</dbReference>
<evidence type="ECO:0008006" key="4">
    <source>
        <dbReference type="Google" id="ProtNLM"/>
    </source>
</evidence>
<organism evidence="2 3">
    <name type="scientific">Hirsutella minnesotensis 3608</name>
    <dbReference type="NCBI Taxonomy" id="1043627"/>
    <lineage>
        <taxon>Eukaryota</taxon>
        <taxon>Fungi</taxon>
        <taxon>Dikarya</taxon>
        <taxon>Ascomycota</taxon>
        <taxon>Pezizomycotina</taxon>
        <taxon>Sordariomycetes</taxon>
        <taxon>Hypocreomycetidae</taxon>
        <taxon>Hypocreales</taxon>
        <taxon>Ophiocordycipitaceae</taxon>
        <taxon>Hirsutella</taxon>
    </lineage>
</organism>
<name>A0A0F7ZTE1_9HYPO</name>
<reference evidence="2 3" key="1">
    <citation type="journal article" date="2014" name="Genome Biol. Evol.">
        <title>Comparative genomics and transcriptomics analyses reveal divergent lifestyle features of nematode endoparasitic fungus Hirsutella minnesotensis.</title>
        <authorList>
            <person name="Lai Y."/>
            <person name="Liu K."/>
            <person name="Zhang X."/>
            <person name="Zhang X."/>
            <person name="Li K."/>
            <person name="Wang N."/>
            <person name="Shu C."/>
            <person name="Wu Y."/>
            <person name="Wang C."/>
            <person name="Bushley K.E."/>
            <person name="Xiang M."/>
            <person name="Liu X."/>
        </authorList>
    </citation>
    <scope>NUCLEOTIDE SEQUENCE [LARGE SCALE GENOMIC DNA]</scope>
    <source>
        <strain evidence="2 3">3608</strain>
    </source>
</reference>
<keyword evidence="3" id="KW-1185">Reference proteome</keyword>
<gene>
    <name evidence="2" type="ORF">HIM_07716</name>
</gene>
<sequence length="270" mass="29961">MGASVFTCTFCHRISDGPTRVIGRCARLACEPCHAILVDLSICWVCGEMVCRQDECVSLGWCFWHRACYGCLLCGSRRICSGVPVVSVFEDRAEADDAGMRRPRAFEITEPPLCAMCVVEVEADVLDRDAVVRKGLRRISLVDGGLTRERWLKKQLHETEHERLLGRGIGVATQLSVCTAGRGAGTVEGDGLGKDMTATVWVDVNDPINGIGFKPSRLKPIPLYMDPRSGQDDIGQWSAVSSARDRPPVFSTERPRQSRTEYARRKRFTQ</sequence>